<gene>
    <name evidence="3" type="ORF">Purlil1_14010</name>
</gene>
<protein>
    <submittedName>
        <fullName evidence="3">Uncharacterized protein</fullName>
    </submittedName>
</protein>
<accession>A0ABR0BCL3</accession>
<dbReference type="Proteomes" id="UP001287286">
    <property type="component" value="Unassembled WGS sequence"/>
</dbReference>
<dbReference type="EMBL" id="JAWRVI010000408">
    <property type="protein sequence ID" value="KAK4065930.1"/>
    <property type="molecule type" value="Genomic_DNA"/>
</dbReference>
<name>A0ABR0BCL3_PURLI</name>
<organism evidence="3 4">
    <name type="scientific">Purpureocillium lilacinum</name>
    <name type="common">Paecilomyces lilacinus</name>
    <dbReference type="NCBI Taxonomy" id="33203"/>
    <lineage>
        <taxon>Eukaryota</taxon>
        <taxon>Fungi</taxon>
        <taxon>Dikarya</taxon>
        <taxon>Ascomycota</taxon>
        <taxon>Pezizomycotina</taxon>
        <taxon>Sordariomycetes</taxon>
        <taxon>Hypocreomycetidae</taxon>
        <taxon>Hypocreales</taxon>
        <taxon>Ophiocordycipitaceae</taxon>
        <taxon>Purpureocillium</taxon>
    </lineage>
</organism>
<reference evidence="3 4" key="1">
    <citation type="journal article" date="2024" name="Microbiol. Resour. Announc.">
        <title>Genome annotations for the ascomycete fungi Trichoderma harzianum, Trichoderma aggressivum, and Purpureocillium lilacinum.</title>
        <authorList>
            <person name="Beijen E.P.W."/>
            <person name="Ohm R.A."/>
        </authorList>
    </citation>
    <scope>NUCLEOTIDE SEQUENCE [LARGE SCALE GENOMIC DNA]</scope>
    <source>
        <strain evidence="3 4">CBS 150709</strain>
    </source>
</reference>
<keyword evidence="1" id="KW-0175">Coiled coil</keyword>
<comment type="caution">
    <text evidence="3">The sequence shown here is derived from an EMBL/GenBank/DDBJ whole genome shotgun (WGS) entry which is preliminary data.</text>
</comment>
<sequence>MSEKPRRKRNREARKQVHLDCREALASHIRRKTGYTIEPEKVRLNPTKSDVYAWNFLPEAAHLFAKCLSKHGVVACQQLKSGIGRSFEAVATRGQLQLGPSPTVPKSLPVPDSEGAPAQESLGLASSCWMYEDGTGIAQRLEDASEIVTLRSEVSSLKELLANSRKKVESLERQLSHALATVSSHEASEFRSHLTLGQIAELVSELRRTDGDSY</sequence>
<evidence type="ECO:0000256" key="2">
    <source>
        <dbReference type="SAM" id="MobiDB-lite"/>
    </source>
</evidence>
<keyword evidence="4" id="KW-1185">Reference proteome</keyword>
<feature type="coiled-coil region" evidence="1">
    <location>
        <begin position="147"/>
        <end position="181"/>
    </location>
</feature>
<evidence type="ECO:0000256" key="1">
    <source>
        <dbReference type="SAM" id="Coils"/>
    </source>
</evidence>
<evidence type="ECO:0000313" key="4">
    <source>
        <dbReference type="Proteomes" id="UP001287286"/>
    </source>
</evidence>
<feature type="region of interest" description="Disordered" evidence="2">
    <location>
        <begin position="98"/>
        <end position="118"/>
    </location>
</feature>
<evidence type="ECO:0000313" key="3">
    <source>
        <dbReference type="EMBL" id="KAK4065930.1"/>
    </source>
</evidence>
<proteinExistence type="predicted"/>